<evidence type="ECO:0008006" key="3">
    <source>
        <dbReference type="Google" id="ProtNLM"/>
    </source>
</evidence>
<dbReference type="EMBL" id="JAUIZM010000009">
    <property type="protein sequence ID" value="KAK1363005.1"/>
    <property type="molecule type" value="Genomic_DNA"/>
</dbReference>
<evidence type="ECO:0000313" key="1">
    <source>
        <dbReference type="EMBL" id="KAK1363005.1"/>
    </source>
</evidence>
<gene>
    <name evidence="1" type="ORF">POM88_038566</name>
</gene>
<reference evidence="1" key="2">
    <citation type="submission" date="2023-05" db="EMBL/GenBank/DDBJ databases">
        <authorList>
            <person name="Schelkunov M.I."/>
        </authorList>
    </citation>
    <scope>NUCLEOTIDE SEQUENCE</scope>
    <source>
        <strain evidence="1">Hsosn_3</strain>
        <tissue evidence="1">Leaf</tissue>
    </source>
</reference>
<dbReference type="AlphaFoldDB" id="A0AAD8H8Q9"/>
<dbReference type="PANTHER" id="PTHR48475">
    <property type="entry name" value="RIBONUCLEASE H"/>
    <property type="match status" value="1"/>
</dbReference>
<dbReference type="Proteomes" id="UP001237642">
    <property type="component" value="Unassembled WGS sequence"/>
</dbReference>
<name>A0AAD8H8Q9_9APIA</name>
<organism evidence="1 2">
    <name type="scientific">Heracleum sosnowskyi</name>
    <dbReference type="NCBI Taxonomy" id="360622"/>
    <lineage>
        <taxon>Eukaryota</taxon>
        <taxon>Viridiplantae</taxon>
        <taxon>Streptophyta</taxon>
        <taxon>Embryophyta</taxon>
        <taxon>Tracheophyta</taxon>
        <taxon>Spermatophyta</taxon>
        <taxon>Magnoliopsida</taxon>
        <taxon>eudicotyledons</taxon>
        <taxon>Gunneridae</taxon>
        <taxon>Pentapetalae</taxon>
        <taxon>asterids</taxon>
        <taxon>campanulids</taxon>
        <taxon>Apiales</taxon>
        <taxon>Apiaceae</taxon>
        <taxon>Apioideae</taxon>
        <taxon>apioid superclade</taxon>
        <taxon>Tordylieae</taxon>
        <taxon>Tordyliinae</taxon>
        <taxon>Heracleum</taxon>
    </lineage>
</organism>
<evidence type="ECO:0000313" key="2">
    <source>
        <dbReference type="Proteomes" id="UP001237642"/>
    </source>
</evidence>
<dbReference type="PANTHER" id="PTHR48475:SF2">
    <property type="entry name" value="RIBONUCLEASE H"/>
    <property type="match status" value="1"/>
</dbReference>
<protein>
    <recommendedName>
        <fullName evidence="3">Reverse transcriptase RNase H-like domain-containing protein</fullName>
    </recommendedName>
</protein>
<reference evidence="1" key="1">
    <citation type="submission" date="2023-02" db="EMBL/GenBank/DDBJ databases">
        <title>Genome of toxic invasive species Heracleum sosnowskyi carries increased number of genes despite the absence of recent whole-genome duplications.</title>
        <authorList>
            <person name="Schelkunov M."/>
            <person name="Shtratnikova V."/>
            <person name="Makarenko M."/>
            <person name="Klepikova A."/>
            <person name="Omelchenko D."/>
            <person name="Novikova G."/>
            <person name="Obukhova E."/>
            <person name="Bogdanov V."/>
            <person name="Penin A."/>
            <person name="Logacheva M."/>
        </authorList>
    </citation>
    <scope>NUCLEOTIDE SEQUENCE</scope>
    <source>
        <strain evidence="1">Hsosn_3</strain>
        <tissue evidence="1">Leaf</tissue>
    </source>
</reference>
<sequence length="108" mass="12267">MASRKLRPYFEAHKIEVLTDQPLRNILHSSQVSGRLIKWAIELGEFDIKYKPRTAIKAQALVDFMVECTIDNQEVGGQKAIMEDKEVGDNVGCSILMEHQKQNQAEPV</sequence>
<keyword evidence="2" id="KW-1185">Reference proteome</keyword>
<proteinExistence type="predicted"/>
<comment type="caution">
    <text evidence="1">The sequence shown here is derived from an EMBL/GenBank/DDBJ whole genome shotgun (WGS) entry which is preliminary data.</text>
</comment>
<accession>A0AAD8H8Q9</accession>